<protein>
    <submittedName>
        <fullName evidence="1">Uncharacterized protein</fullName>
    </submittedName>
</protein>
<name>A0ABR8Z9R3_9FLAO</name>
<gene>
    <name evidence="1" type="ORF">IC610_05980</name>
</gene>
<dbReference type="EMBL" id="JACYFS010000001">
    <property type="protein sequence ID" value="MBD8081972.1"/>
    <property type="molecule type" value="Genomic_DNA"/>
</dbReference>
<proteinExistence type="predicted"/>
<accession>A0ABR8Z9R3</accession>
<reference evidence="1 2" key="1">
    <citation type="submission" date="2020-09" db="EMBL/GenBank/DDBJ databases">
        <title>Genome seq and assembly of Chryseobacterium sp.</title>
        <authorList>
            <person name="Chhetri G."/>
        </authorList>
    </citation>
    <scope>NUCLEOTIDE SEQUENCE [LARGE SCALE GENOMIC DNA]</scope>
    <source>
        <strain evidence="1 2">GCR10</strain>
    </source>
</reference>
<dbReference type="InterPro" id="IPR046500">
    <property type="entry name" value="DUF6678"/>
</dbReference>
<keyword evidence="2" id="KW-1185">Reference proteome</keyword>
<dbReference type="RefSeq" id="WP_191735653.1">
    <property type="nucleotide sequence ID" value="NZ_JACYFS010000001.1"/>
</dbReference>
<comment type="caution">
    <text evidence="1">The sequence shown here is derived from an EMBL/GenBank/DDBJ whole genome shotgun (WGS) entry which is preliminary data.</text>
</comment>
<dbReference type="Proteomes" id="UP000637299">
    <property type="component" value="Unassembled WGS sequence"/>
</dbReference>
<organism evidence="1 2">
    <name type="scientific">Chryseobacterium caseinilyticum</name>
    <dbReference type="NCBI Taxonomy" id="2771428"/>
    <lineage>
        <taxon>Bacteria</taxon>
        <taxon>Pseudomonadati</taxon>
        <taxon>Bacteroidota</taxon>
        <taxon>Flavobacteriia</taxon>
        <taxon>Flavobacteriales</taxon>
        <taxon>Weeksellaceae</taxon>
        <taxon>Chryseobacterium group</taxon>
        <taxon>Chryseobacterium</taxon>
    </lineage>
</organism>
<evidence type="ECO:0000313" key="2">
    <source>
        <dbReference type="Proteomes" id="UP000637299"/>
    </source>
</evidence>
<dbReference type="Pfam" id="PF20383">
    <property type="entry name" value="DUF6678"/>
    <property type="match status" value="1"/>
</dbReference>
<sequence>MKKTEKQKPYFDIFGDPNLSEREKYKYYTQHDIYSLQLKENVRKVGKEKGLSSVINETRWLELQSSIVKLPFAPPYIEKLILENKTFKEVQISDAPSWLSDWNPFYQEGMSLFFAIEYIKIRPFYFKYNGRLTVATISDEGVQFAQLLNELHIPYEDDNGTFTIY</sequence>
<evidence type="ECO:0000313" key="1">
    <source>
        <dbReference type="EMBL" id="MBD8081972.1"/>
    </source>
</evidence>